<evidence type="ECO:0000256" key="1">
    <source>
        <dbReference type="SAM" id="MobiDB-lite"/>
    </source>
</evidence>
<dbReference type="Proteomes" id="UP000001307">
    <property type="component" value="Unassembled WGS sequence"/>
</dbReference>
<keyword evidence="3" id="KW-1185">Reference proteome</keyword>
<dbReference type="AlphaFoldDB" id="E4XQ14"/>
<gene>
    <name evidence="2" type="ORF">GSOID_T00017306001</name>
</gene>
<dbReference type="EMBL" id="FN653099">
    <property type="protein sequence ID" value="CBY11900.1"/>
    <property type="molecule type" value="Genomic_DNA"/>
</dbReference>
<accession>E4XQ14</accession>
<organism evidence="2">
    <name type="scientific">Oikopleura dioica</name>
    <name type="common">Tunicate</name>
    <dbReference type="NCBI Taxonomy" id="34765"/>
    <lineage>
        <taxon>Eukaryota</taxon>
        <taxon>Metazoa</taxon>
        <taxon>Chordata</taxon>
        <taxon>Tunicata</taxon>
        <taxon>Appendicularia</taxon>
        <taxon>Copelata</taxon>
        <taxon>Oikopleuridae</taxon>
        <taxon>Oikopleura</taxon>
    </lineage>
</organism>
<name>E4XQ14_OIKDI</name>
<feature type="region of interest" description="Disordered" evidence="1">
    <location>
        <begin position="65"/>
        <end position="93"/>
    </location>
</feature>
<evidence type="ECO:0000313" key="3">
    <source>
        <dbReference type="Proteomes" id="UP000001307"/>
    </source>
</evidence>
<reference evidence="2" key="1">
    <citation type="journal article" date="2010" name="Science">
        <title>Plasticity of animal genome architecture unmasked by rapid evolution of a pelagic tunicate.</title>
        <authorList>
            <person name="Denoeud F."/>
            <person name="Henriet S."/>
            <person name="Mungpakdee S."/>
            <person name="Aury J.M."/>
            <person name="Da Silva C."/>
            <person name="Brinkmann H."/>
            <person name="Mikhaleva J."/>
            <person name="Olsen L.C."/>
            <person name="Jubin C."/>
            <person name="Canestro C."/>
            <person name="Bouquet J.M."/>
            <person name="Danks G."/>
            <person name="Poulain J."/>
            <person name="Campsteijn C."/>
            <person name="Adamski M."/>
            <person name="Cross I."/>
            <person name="Yadetie F."/>
            <person name="Muffato M."/>
            <person name="Louis A."/>
            <person name="Butcher S."/>
            <person name="Tsagkogeorga G."/>
            <person name="Konrad A."/>
            <person name="Singh S."/>
            <person name="Jensen M.F."/>
            <person name="Cong E.H."/>
            <person name="Eikeseth-Otteraa H."/>
            <person name="Noel B."/>
            <person name="Anthouard V."/>
            <person name="Porcel B.M."/>
            <person name="Kachouri-Lafond R."/>
            <person name="Nishino A."/>
            <person name="Ugolini M."/>
            <person name="Chourrout P."/>
            <person name="Nishida H."/>
            <person name="Aasland R."/>
            <person name="Huzurbazar S."/>
            <person name="Westhof E."/>
            <person name="Delsuc F."/>
            <person name="Lehrach H."/>
            <person name="Reinhardt R."/>
            <person name="Weissenbach J."/>
            <person name="Roy S.W."/>
            <person name="Artiguenave F."/>
            <person name="Postlethwait J.H."/>
            <person name="Manak J.R."/>
            <person name="Thompson E.M."/>
            <person name="Jaillon O."/>
            <person name="Du Pasquier L."/>
            <person name="Boudinot P."/>
            <person name="Liberles D.A."/>
            <person name="Volff J.N."/>
            <person name="Philippe H."/>
            <person name="Lenhard B."/>
            <person name="Roest Crollius H."/>
            <person name="Wincker P."/>
            <person name="Chourrout D."/>
        </authorList>
    </citation>
    <scope>NUCLEOTIDE SEQUENCE [LARGE SCALE GENOMIC DNA]</scope>
</reference>
<dbReference type="InParanoid" id="E4XQ14"/>
<protein>
    <submittedName>
        <fullName evidence="2">Uncharacterized protein</fullName>
    </submittedName>
</protein>
<evidence type="ECO:0000313" key="2">
    <source>
        <dbReference type="EMBL" id="CBY11900.1"/>
    </source>
</evidence>
<dbReference type="OrthoDB" id="10610357at2759"/>
<sequence>MPLTKTTIEQEEMFFSDTIFFVNDSKKFSSFGATKNDVLPCTPKPSCSKTQEWKERSAEAEHLLFGEDSQTPNVSDSEEVQAPDTAECERKWGKKPKGFIGEIPIDSQGKRINQRLDFDLLDRARENNLNDSDLFHQPPSPSLDGSNWSARYPPGVVLDNFWLPDDAQRLPIDPKNPRLSTI</sequence>
<proteinExistence type="predicted"/>